<reference evidence="3 4" key="1">
    <citation type="submission" date="2016-11" db="EMBL/GenBank/DDBJ databases">
        <title>Draft Genome Sequences of Nine Cyanobacterial Strains from Diverse Habitats.</title>
        <authorList>
            <person name="Zhu T."/>
            <person name="Hou S."/>
            <person name="Lu X."/>
            <person name="Hess W.R."/>
        </authorList>
    </citation>
    <scope>NUCLEOTIDE SEQUENCE [LARGE SCALE GENOMIC DNA]</scope>
    <source>
        <strain evidence="3 4">NIES-30</strain>
    </source>
</reference>
<gene>
    <name evidence="3" type="ORF">NIES30_15065</name>
</gene>
<accession>A0A1U7J3K5</accession>
<keyword evidence="1" id="KW-0812">Transmembrane</keyword>
<name>A0A1U7J3K5_9CYAN</name>
<evidence type="ECO:0000259" key="2">
    <source>
        <dbReference type="Pfam" id="PF09990"/>
    </source>
</evidence>
<feature type="transmembrane region" description="Helical" evidence="1">
    <location>
        <begin position="82"/>
        <end position="104"/>
    </location>
</feature>
<feature type="transmembrane region" description="Helical" evidence="1">
    <location>
        <begin position="116"/>
        <end position="138"/>
    </location>
</feature>
<protein>
    <recommendedName>
        <fullName evidence="2">DUF2231 domain-containing protein</fullName>
    </recommendedName>
</protein>
<keyword evidence="1" id="KW-1133">Transmembrane helix</keyword>
<feature type="transmembrane region" description="Helical" evidence="1">
    <location>
        <begin position="144"/>
        <end position="165"/>
    </location>
</feature>
<dbReference type="OrthoDB" id="2873672at2"/>
<keyword evidence="1" id="KW-0472">Membrane</keyword>
<dbReference type="Proteomes" id="UP000185557">
    <property type="component" value="Unassembled WGS sequence"/>
</dbReference>
<evidence type="ECO:0000313" key="3">
    <source>
        <dbReference type="EMBL" id="OKH46827.1"/>
    </source>
</evidence>
<dbReference type="Pfam" id="PF09990">
    <property type="entry name" value="DUF2231"/>
    <property type="match status" value="1"/>
</dbReference>
<dbReference type="RefSeq" id="WP_073609253.1">
    <property type="nucleotide sequence ID" value="NZ_MRCG01000011.1"/>
</dbReference>
<dbReference type="STRING" id="549789.NIES30_15065"/>
<proteinExistence type="predicted"/>
<feature type="transmembrane region" description="Helical" evidence="1">
    <location>
        <begin position="50"/>
        <end position="70"/>
    </location>
</feature>
<dbReference type="AlphaFoldDB" id="A0A1U7J3K5"/>
<keyword evidence="4" id="KW-1185">Reference proteome</keyword>
<feature type="domain" description="DUF2231" evidence="2">
    <location>
        <begin position="44"/>
        <end position="178"/>
    </location>
</feature>
<dbReference type="InterPro" id="IPR019251">
    <property type="entry name" value="DUF2231_TM"/>
</dbReference>
<sequence length="186" mass="19958">METQETQQDRQGSDVPYPNIPPLIDSRATEYHGTGITSTVAILGHPIHPIIVIFPIAFLSGVAGTDLGYWLTKGEFWAQASIWLLGVGLLSGVAAAITGMFDFVRIPRARKRQAGWLHMGLNVAVLVLSIGNFALRLGNPETNILPTGLVLSLVVSVLLLASGWFGGELMFRHKVGIVGPGETHVP</sequence>
<organism evidence="3 4">
    <name type="scientific">Phormidium tenue NIES-30</name>
    <dbReference type="NCBI Taxonomy" id="549789"/>
    <lineage>
        <taxon>Bacteria</taxon>
        <taxon>Bacillati</taxon>
        <taxon>Cyanobacteriota</taxon>
        <taxon>Cyanophyceae</taxon>
        <taxon>Oscillatoriophycideae</taxon>
        <taxon>Oscillatoriales</taxon>
        <taxon>Oscillatoriaceae</taxon>
        <taxon>Phormidium</taxon>
    </lineage>
</organism>
<evidence type="ECO:0000256" key="1">
    <source>
        <dbReference type="SAM" id="Phobius"/>
    </source>
</evidence>
<dbReference type="EMBL" id="MRCG01000011">
    <property type="protein sequence ID" value="OKH46827.1"/>
    <property type="molecule type" value="Genomic_DNA"/>
</dbReference>
<evidence type="ECO:0000313" key="4">
    <source>
        <dbReference type="Proteomes" id="UP000185557"/>
    </source>
</evidence>
<comment type="caution">
    <text evidence="3">The sequence shown here is derived from an EMBL/GenBank/DDBJ whole genome shotgun (WGS) entry which is preliminary data.</text>
</comment>